<comment type="caution">
    <text evidence="2">The sequence shown here is derived from an EMBL/GenBank/DDBJ whole genome shotgun (WGS) entry which is preliminary data.</text>
</comment>
<accession>A0ABQ4EUG8</accession>
<dbReference type="EMBL" id="BONX01000033">
    <property type="protein sequence ID" value="GIG98254.1"/>
    <property type="molecule type" value="Genomic_DNA"/>
</dbReference>
<feature type="region of interest" description="Disordered" evidence="1">
    <location>
        <begin position="462"/>
        <end position="517"/>
    </location>
</feature>
<keyword evidence="3" id="KW-1185">Reference proteome</keyword>
<dbReference type="InterPro" id="IPR026337">
    <property type="entry name" value="AKG_HExxH"/>
</dbReference>
<reference evidence="2 3" key="1">
    <citation type="submission" date="2021-01" db="EMBL/GenBank/DDBJ databases">
        <title>Whole genome shotgun sequence of Plantactinospora mayteni NBRC 109088.</title>
        <authorList>
            <person name="Komaki H."/>
            <person name="Tamura T."/>
        </authorList>
    </citation>
    <scope>NUCLEOTIDE SEQUENCE [LARGE SCALE GENOMIC DNA]</scope>
    <source>
        <strain evidence="2 3">NBRC 109088</strain>
    </source>
</reference>
<evidence type="ECO:0000313" key="2">
    <source>
        <dbReference type="EMBL" id="GIG98254.1"/>
    </source>
</evidence>
<name>A0ABQ4EUG8_9ACTN</name>
<dbReference type="NCBIfam" id="TIGR04267">
    <property type="entry name" value="mod_HExxH"/>
    <property type="match status" value="1"/>
</dbReference>
<evidence type="ECO:0000313" key="3">
    <source>
        <dbReference type="Proteomes" id="UP000621500"/>
    </source>
</evidence>
<proteinExistence type="predicted"/>
<organism evidence="2 3">
    <name type="scientific">Plantactinospora mayteni</name>
    <dbReference type="NCBI Taxonomy" id="566021"/>
    <lineage>
        <taxon>Bacteria</taxon>
        <taxon>Bacillati</taxon>
        <taxon>Actinomycetota</taxon>
        <taxon>Actinomycetes</taxon>
        <taxon>Micromonosporales</taxon>
        <taxon>Micromonosporaceae</taxon>
        <taxon>Plantactinospora</taxon>
    </lineage>
</organism>
<dbReference type="RefSeq" id="WP_203859711.1">
    <property type="nucleotide sequence ID" value="NZ_BAAAZQ010000010.1"/>
</dbReference>
<gene>
    <name evidence="2" type="ORF">Pma05_48270</name>
</gene>
<dbReference type="Proteomes" id="UP000621500">
    <property type="component" value="Unassembled WGS sequence"/>
</dbReference>
<sequence>MTGTHALTADQFAALATGGGDAQTIACLRISQLSKNILLIRAIMQTAEESYPDEYAAAGFADSFILLEEVQRHAAAIVADVLVHPQVGAWAGHCLRRLLNVTPAEQPLSTLLNHFAAIGAAAAIRAGTDFTATLTMDGNGTAVLPTLGRLQIPGTTPGTVTIRQVNRVRSVSTGDGYAVELPADLRREAPGWSPLRRLSTEVSGLRVSVDLDDIGPYRSGGEMPVTGRVEDGMVARWQETLDEAWWLLATLYPDRAGAMAAGLATLVPMEAGGPLIDSSATSRDAFGAVLLAAPESAEWLAETLVHEFQHSKLDAMLDLLPMYEATDGELFYSPARDDPRPLGGMLQGAYAYAGVADYWRRYRSITNSPHAQMQFARWREQVERVCEALLKSGRLTRCGVDLVTGMSAQMRLWDDTAFSDEQRAMARDAADDHYARWRIYNLHPDAREVSTLARRWLRGERRPAGGYTQPPPRATSAEVRINPRLQLRQRRELEPGRGAESAAPSPEPDPPLPGQITATAGDLAHLEGDHGRAVELYLAQISREPDNPEHWAGLILARRALVNDEATRSLRDHPELVRAVHLAVVAETGAAADPVAIAAWLPEIGSAPARTGRND</sequence>
<evidence type="ECO:0000256" key="1">
    <source>
        <dbReference type="SAM" id="MobiDB-lite"/>
    </source>
</evidence>
<protein>
    <submittedName>
        <fullName evidence="2">HEXXH motif domain-containing protein</fullName>
    </submittedName>
</protein>